<proteinExistence type="predicted"/>
<dbReference type="PANTHER" id="PTHR11017">
    <property type="entry name" value="LEUCINE-RICH REPEAT-CONTAINING PROTEIN"/>
    <property type="match status" value="1"/>
</dbReference>
<evidence type="ECO:0000259" key="1">
    <source>
        <dbReference type="Pfam" id="PF01582"/>
    </source>
</evidence>
<dbReference type="Gene3D" id="3.40.50.10140">
    <property type="entry name" value="Toll/interleukin-1 receptor homology (TIR) domain"/>
    <property type="match status" value="1"/>
</dbReference>
<reference evidence="2 3" key="1">
    <citation type="submission" date="2020-09" db="EMBL/GenBank/DDBJ databases">
        <title>De no assembly of potato wild relative species, Solanum commersonii.</title>
        <authorList>
            <person name="Cho K."/>
        </authorList>
    </citation>
    <scope>NUCLEOTIDE SEQUENCE [LARGE SCALE GENOMIC DNA]</scope>
    <source>
        <strain evidence="2">LZ3.2</strain>
        <tissue evidence="2">Leaf</tissue>
    </source>
</reference>
<dbReference type="PANTHER" id="PTHR11017:SF569">
    <property type="entry name" value="DISEASE RESISTANCE PROTEIN"/>
    <property type="match status" value="1"/>
</dbReference>
<dbReference type="Pfam" id="PF01582">
    <property type="entry name" value="TIR"/>
    <property type="match status" value="1"/>
</dbReference>
<feature type="domain" description="TIR" evidence="1">
    <location>
        <begin position="16"/>
        <end position="70"/>
    </location>
</feature>
<dbReference type="EMBL" id="JACXVP010000006">
    <property type="protein sequence ID" value="KAG5598779.1"/>
    <property type="molecule type" value="Genomic_DNA"/>
</dbReference>
<organism evidence="2 3">
    <name type="scientific">Solanum commersonii</name>
    <name type="common">Commerson's wild potato</name>
    <name type="synonym">Commerson's nightshade</name>
    <dbReference type="NCBI Taxonomy" id="4109"/>
    <lineage>
        <taxon>Eukaryota</taxon>
        <taxon>Viridiplantae</taxon>
        <taxon>Streptophyta</taxon>
        <taxon>Embryophyta</taxon>
        <taxon>Tracheophyta</taxon>
        <taxon>Spermatophyta</taxon>
        <taxon>Magnoliopsida</taxon>
        <taxon>eudicotyledons</taxon>
        <taxon>Gunneridae</taxon>
        <taxon>Pentapetalae</taxon>
        <taxon>asterids</taxon>
        <taxon>lamiids</taxon>
        <taxon>Solanales</taxon>
        <taxon>Solanaceae</taxon>
        <taxon>Solanoideae</taxon>
        <taxon>Solaneae</taxon>
        <taxon>Solanum</taxon>
    </lineage>
</organism>
<keyword evidence="3" id="KW-1185">Reference proteome</keyword>
<sequence length="195" mass="22373">MASTFVCNSQYCPQWKYNLFLSFRDEDTHTTITGYLYELFTRRGIITFRDDKRLEHDDLIPEELLKAIETLKLPLPFSQRIMPHQSGAWELCRSICQKNCKDDGVGLIGCTQKVQVWRIALTVATNQKGYVLIESDCIEHIFDKILSKCTTSLSYLHKVVGIATQLEKAESLLQIEIDDVRIVWILGMGGIGKRQ</sequence>
<accession>A0A9J5YDF7</accession>
<comment type="caution">
    <text evidence="2">The sequence shown here is derived from an EMBL/GenBank/DDBJ whole genome shotgun (WGS) entry which is preliminary data.</text>
</comment>
<evidence type="ECO:0000313" key="2">
    <source>
        <dbReference type="EMBL" id="KAG5598779.1"/>
    </source>
</evidence>
<dbReference type="GO" id="GO:0005524">
    <property type="term" value="F:ATP binding"/>
    <property type="evidence" value="ECO:0007669"/>
    <property type="project" value="UniProtKB-KW"/>
</dbReference>
<protein>
    <recommendedName>
        <fullName evidence="1">TIR domain-containing protein</fullName>
    </recommendedName>
</protein>
<dbReference type="InterPro" id="IPR044974">
    <property type="entry name" value="Disease_R_plants"/>
</dbReference>
<dbReference type="GO" id="GO:0007165">
    <property type="term" value="P:signal transduction"/>
    <property type="evidence" value="ECO:0007669"/>
    <property type="project" value="InterPro"/>
</dbReference>
<dbReference type="InterPro" id="IPR000157">
    <property type="entry name" value="TIR_dom"/>
</dbReference>
<dbReference type="OrthoDB" id="2018313at2759"/>
<name>A0A9J5YDF7_SOLCO</name>
<dbReference type="InterPro" id="IPR035897">
    <property type="entry name" value="Toll_tir_struct_dom_sf"/>
</dbReference>
<dbReference type="SUPFAM" id="SSF52200">
    <property type="entry name" value="Toll/Interleukin receptor TIR domain"/>
    <property type="match status" value="1"/>
</dbReference>
<dbReference type="Proteomes" id="UP000824120">
    <property type="component" value="Chromosome 6"/>
</dbReference>
<dbReference type="GO" id="GO:0006952">
    <property type="term" value="P:defense response"/>
    <property type="evidence" value="ECO:0007669"/>
    <property type="project" value="InterPro"/>
</dbReference>
<dbReference type="AlphaFoldDB" id="A0A9J5YDF7"/>
<evidence type="ECO:0000313" key="3">
    <source>
        <dbReference type="Proteomes" id="UP000824120"/>
    </source>
</evidence>
<gene>
    <name evidence="2" type="ORF">H5410_030149</name>
</gene>